<gene>
    <name evidence="4" type="ORF">OSB04_006243</name>
</gene>
<evidence type="ECO:0000259" key="2">
    <source>
        <dbReference type="Pfam" id="PF19160"/>
    </source>
</evidence>
<keyword evidence="1" id="KW-0732">Signal</keyword>
<sequence>MVACQILQFTWLLLLLLLRISESDSRAFQIVQLNMKEAESPGAPLDPLPLLAPSPLIMPFTNLTLPNLGSTSKYLNCYNLSGKCPLNFSNAENVLATTAIDCWSSLAPYLANAVCCPQLYAAITILIGQSSFSSGDLGVSPAHANHCLSDIAQILEARGSNNDLLNICSINPSELTQSSCPLARVSDIENALNISKILGSCEKIDPVKECRYKVCQSAIMDAAVKIASTNYSVEGVVGGDPVSRVRVAVVDDCRKIVLRWMVSRLDPARGNKVLRGISSCKINKVCPLVFPDLKKVTKECGDTISNKSACCDAMENYIKLLQVQSFVTNLQAFNCASTLAANLRKANVSSNVYNICGIKLKDFSLQDSGCLFPSLPFDVTYDQSSGIEFKCDLNDNVAAPWPSSYAYSPSPSSNISVSGTDLPPLPKAASDQSGELFSSLLMS</sequence>
<proteinExistence type="predicted"/>
<evidence type="ECO:0008006" key="6">
    <source>
        <dbReference type="Google" id="ProtNLM"/>
    </source>
</evidence>
<reference evidence="4" key="1">
    <citation type="submission" date="2023-03" db="EMBL/GenBank/DDBJ databases">
        <title>Chromosome-scale reference genome and RAD-based genetic map of yellow starthistle (Centaurea solstitialis) reveal putative structural variation and QTLs associated with invader traits.</title>
        <authorList>
            <person name="Reatini B."/>
            <person name="Cang F.A."/>
            <person name="Jiang Q."/>
            <person name="Mckibben M.T.W."/>
            <person name="Barker M.S."/>
            <person name="Rieseberg L.H."/>
            <person name="Dlugosch K.M."/>
        </authorList>
    </citation>
    <scope>NUCLEOTIDE SEQUENCE</scope>
    <source>
        <strain evidence="4">CAN-66</strain>
        <tissue evidence="4">Leaf</tissue>
    </source>
</reference>
<dbReference type="Pfam" id="PF19160">
    <property type="entry name" value="SPARK"/>
    <property type="match status" value="1"/>
</dbReference>
<feature type="signal peptide" evidence="1">
    <location>
        <begin position="1"/>
        <end position="23"/>
    </location>
</feature>
<dbReference type="InterPro" id="IPR043891">
    <property type="entry name" value="SPARK"/>
</dbReference>
<comment type="caution">
    <text evidence="4">The sequence shown here is derived from an EMBL/GenBank/DDBJ whole genome shotgun (WGS) entry which is preliminary data.</text>
</comment>
<accession>A0AA38U261</accession>
<evidence type="ECO:0000313" key="4">
    <source>
        <dbReference type="EMBL" id="KAJ9561083.1"/>
    </source>
</evidence>
<dbReference type="GO" id="GO:0005886">
    <property type="term" value="C:plasma membrane"/>
    <property type="evidence" value="ECO:0007669"/>
    <property type="project" value="TreeGrafter"/>
</dbReference>
<feature type="domain" description="SPARK" evidence="2">
    <location>
        <begin position="81"/>
        <end position="228"/>
    </location>
</feature>
<organism evidence="4 5">
    <name type="scientific">Centaurea solstitialis</name>
    <name type="common">yellow star-thistle</name>
    <dbReference type="NCBI Taxonomy" id="347529"/>
    <lineage>
        <taxon>Eukaryota</taxon>
        <taxon>Viridiplantae</taxon>
        <taxon>Streptophyta</taxon>
        <taxon>Embryophyta</taxon>
        <taxon>Tracheophyta</taxon>
        <taxon>Spermatophyta</taxon>
        <taxon>Magnoliopsida</taxon>
        <taxon>eudicotyledons</taxon>
        <taxon>Gunneridae</taxon>
        <taxon>Pentapetalae</taxon>
        <taxon>asterids</taxon>
        <taxon>campanulids</taxon>
        <taxon>Asterales</taxon>
        <taxon>Asteraceae</taxon>
        <taxon>Carduoideae</taxon>
        <taxon>Cardueae</taxon>
        <taxon>Centaureinae</taxon>
        <taxon>Centaurea</taxon>
    </lineage>
</organism>
<name>A0AA38U261_9ASTR</name>
<evidence type="ECO:0000256" key="1">
    <source>
        <dbReference type="SAM" id="SignalP"/>
    </source>
</evidence>
<dbReference type="Proteomes" id="UP001172457">
    <property type="component" value="Chromosome 2"/>
</dbReference>
<feature type="chain" id="PRO_5041244004" description="SPARK domain-containing protein" evidence="1">
    <location>
        <begin position="24"/>
        <end position="443"/>
    </location>
</feature>
<dbReference type="EMBL" id="JARYMX010000002">
    <property type="protein sequence ID" value="KAJ9561083.1"/>
    <property type="molecule type" value="Genomic_DNA"/>
</dbReference>
<keyword evidence="5" id="KW-1185">Reference proteome</keyword>
<dbReference type="InterPro" id="IPR040336">
    <property type="entry name" value="At1g61900-like"/>
</dbReference>
<feature type="domain" description="At1g61900-like C-terminal" evidence="3">
    <location>
        <begin position="284"/>
        <end position="356"/>
    </location>
</feature>
<protein>
    <recommendedName>
        <fullName evidence="6">SPARK domain-containing protein</fullName>
    </recommendedName>
</protein>
<evidence type="ECO:0000259" key="3">
    <source>
        <dbReference type="Pfam" id="PF26584"/>
    </source>
</evidence>
<dbReference type="PANTHER" id="PTHR33831:SF8">
    <property type="entry name" value="SPARK DOMAIN-CONTAINING PROTEIN"/>
    <property type="match status" value="1"/>
</dbReference>
<dbReference type="AlphaFoldDB" id="A0AA38U261"/>
<dbReference type="PANTHER" id="PTHR33831">
    <property type="entry name" value="GPI-ANCHORED PROTEIN"/>
    <property type="match status" value="1"/>
</dbReference>
<dbReference type="Pfam" id="PF26584">
    <property type="entry name" value="At1g61900"/>
    <property type="match status" value="1"/>
</dbReference>
<dbReference type="InterPro" id="IPR059003">
    <property type="entry name" value="At1g61900_C"/>
</dbReference>
<evidence type="ECO:0000313" key="5">
    <source>
        <dbReference type="Proteomes" id="UP001172457"/>
    </source>
</evidence>